<dbReference type="GeneID" id="16077517"/>
<dbReference type="OrthoDB" id="272778at2759"/>
<dbReference type="KEGG" id="sre:PTSG_02432"/>
<dbReference type="SUPFAM" id="SSF46934">
    <property type="entry name" value="UBA-like"/>
    <property type="match status" value="1"/>
</dbReference>
<dbReference type="InterPro" id="IPR009060">
    <property type="entry name" value="UBA-like_sf"/>
</dbReference>
<dbReference type="InParanoid" id="F2U269"/>
<sequence length="105" mass="11686">MTPPTAVFLNEEDDLTTPLRHQEEWRPRHQQQQPGRVRQTSGAGARYAEQLLGAGGRQRRQRPPTQDNIAALVAMGFPQESARWALTQTGNDLQAAVELLTTAAR</sequence>
<evidence type="ECO:0000313" key="3">
    <source>
        <dbReference type="EMBL" id="EGD81721.1"/>
    </source>
</evidence>
<evidence type="ECO:0000313" key="4">
    <source>
        <dbReference type="Proteomes" id="UP000007799"/>
    </source>
</evidence>
<reference evidence="3" key="1">
    <citation type="submission" date="2009-08" db="EMBL/GenBank/DDBJ databases">
        <title>Annotation of Salpingoeca rosetta.</title>
        <authorList>
            <consortium name="The Broad Institute Genome Sequencing Platform"/>
            <person name="Russ C."/>
            <person name="Cuomo C."/>
            <person name="Burger G."/>
            <person name="Gray M.W."/>
            <person name="Holland P.W.H."/>
            <person name="King N."/>
            <person name="Lang F.B.F."/>
            <person name="Roger A.J."/>
            <person name="Ruiz-Trillo I."/>
            <person name="Young S.K."/>
            <person name="Zeng Q."/>
            <person name="Gargeya S."/>
            <person name="Alvarado L."/>
            <person name="Berlin A."/>
            <person name="Chapman S.B."/>
            <person name="Chen Z."/>
            <person name="Freedman E."/>
            <person name="Gellesch M."/>
            <person name="Goldberg J."/>
            <person name="Griggs A."/>
            <person name="Gujja S."/>
            <person name="Heilman E."/>
            <person name="Heiman D."/>
            <person name="Howarth C."/>
            <person name="Mehta T."/>
            <person name="Neiman D."/>
            <person name="Pearson M."/>
            <person name="Roberts A."/>
            <person name="Saif S."/>
            <person name="Shea T."/>
            <person name="Shenoy N."/>
            <person name="Sisk P."/>
            <person name="Stolte C."/>
            <person name="Sykes S."/>
            <person name="White J."/>
            <person name="Yandava C."/>
            <person name="Haas B."/>
            <person name="Nusbaum C."/>
            <person name="Birren B."/>
        </authorList>
    </citation>
    <scope>NUCLEOTIDE SEQUENCE</scope>
    <source>
        <strain evidence="3">ATCC 50818</strain>
    </source>
</reference>
<evidence type="ECO:0000259" key="2">
    <source>
        <dbReference type="PROSITE" id="PS50030"/>
    </source>
</evidence>
<dbReference type="AlphaFoldDB" id="F2U269"/>
<feature type="region of interest" description="Disordered" evidence="1">
    <location>
        <begin position="1"/>
        <end position="43"/>
    </location>
</feature>
<proteinExistence type="predicted"/>
<feature type="compositionally biased region" description="Polar residues" evidence="1">
    <location>
        <begin position="30"/>
        <end position="42"/>
    </location>
</feature>
<dbReference type="Proteomes" id="UP000007799">
    <property type="component" value="Unassembled WGS sequence"/>
</dbReference>
<organism evidence="3 4">
    <name type="scientific">Salpingoeca rosetta (strain ATCC 50818 / BSB-021)</name>
    <dbReference type="NCBI Taxonomy" id="946362"/>
    <lineage>
        <taxon>Eukaryota</taxon>
        <taxon>Choanoflagellata</taxon>
        <taxon>Craspedida</taxon>
        <taxon>Salpingoecidae</taxon>
        <taxon>Salpingoeca</taxon>
    </lineage>
</organism>
<dbReference type="EMBL" id="GL832959">
    <property type="protein sequence ID" value="EGD81721.1"/>
    <property type="molecule type" value="Genomic_DNA"/>
</dbReference>
<accession>F2U269</accession>
<dbReference type="CDD" id="cd14270">
    <property type="entry name" value="UBA"/>
    <property type="match status" value="1"/>
</dbReference>
<dbReference type="Gene3D" id="1.10.8.10">
    <property type="entry name" value="DNA helicase RuvA subunit, C-terminal domain"/>
    <property type="match status" value="1"/>
</dbReference>
<dbReference type="InterPro" id="IPR015940">
    <property type="entry name" value="UBA"/>
</dbReference>
<dbReference type="RefSeq" id="XP_004996925.1">
    <property type="nucleotide sequence ID" value="XM_004996868.1"/>
</dbReference>
<dbReference type="PROSITE" id="PS50030">
    <property type="entry name" value="UBA"/>
    <property type="match status" value="1"/>
</dbReference>
<feature type="domain" description="UBA" evidence="2">
    <location>
        <begin position="63"/>
        <end position="103"/>
    </location>
</feature>
<protein>
    <recommendedName>
        <fullName evidence="2">UBA domain-containing protein</fullName>
    </recommendedName>
</protein>
<gene>
    <name evidence="3" type="ORF">PTSG_02432</name>
</gene>
<evidence type="ECO:0000256" key="1">
    <source>
        <dbReference type="SAM" id="MobiDB-lite"/>
    </source>
</evidence>
<dbReference type="Pfam" id="PF00627">
    <property type="entry name" value="UBA"/>
    <property type="match status" value="1"/>
</dbReference>
<name>F2U269_SALR5</name>
<keyword evidence="4" id="KW-1185">Reference proteome</keyword>
<dbReference type="SMART" id="SM00165">
    <property type="entry name" value="UBA"/>
    <property type="match status" value="1"/>
</dbReference>